<feature type="region of interest" description="Disordered" evidence="6">
    <location>
        <begin position="173"/>
        <end position="192"/>
    </location>
</feature>
<dbReference type="PANTHER" id="PTHR13605:SF4">
    <property type="entry name" value="ER MEMBRANE PROTEIN COMPLEX SUBUNIT 7"/>
    <property type="match status" value="1"/>
</dbReference>
<evidence type="ECO:0000256" key="1">
    <source>
        <dbReference type="ARBA" id="ARBA00004167"/>
    </source>
</evidence>
<keyword evidence="4 7" id="KW-1133">Transmembrane helix</keyword>
<dbReference type="STRING" id="215637.A0A4P9ZTX8"/>
<evidence type="ECO:0000313" key="11">
    <source>
        <dbReference type="Proteomes" id="UP000268162"/>
    </source>
</evidence>
<dbReference type="Pfam" id="PF09430">
    <property type="entry name" value="EMC7_beta-sandw"/>
    <property type="match status" value="1"/>
</dbReference>
<reference evidence="11" key="1">
    <citation type="journal article" date="2018" name="Nat. Microbiol.">
        <title>Leveraging single-cell genomics to expand the fungal tree of life.</title>
        <authorList>
            <person name="Ahrendt S.R."/>
            <person name="Quandt C.A."/>
            <person name="Ciobanu D."/>
            <person name="Clum A."/>
            <person name="Salamov A."/>
            <person name="Andreopoulos B."/>
            <person name="Cheng J.F."/>
            <person name="Woyke T."/>
            <person name="Pelin A."/>
            <person name="Henrissat B."/>
            <person name="Reynolds N.K."/>
            <person name="Benny G.L."/>
            <person name="Smith M.E."/>
            <person name="James T.Y."/>
            <person name="Grigoriev I.V."/>
        </authorList>
    </citation>
    <scope>NUCLEOTIDE SEQUENCE [LARGE SCALE GENOMIC DNA]</scope>
    <source>
        <strain evidence="11">RSA 468</strain>
    </source>
</reference>
<evidence type="ECO:0000259" key="9">
    <source>
        <dbReference type="Pfam" id="PF09430"/>
    </source>
</evidence>
<dbReference type="PANTHER" id="PTHR13605">
    <property type="entry name" value="ER MEMBRANE PROTEIN COMPLEX SUBUNIT 7"/>
    <property type="match status" value="1"/>
</dbReference>
<dbReference type="GO" id="GO:0072546">
    <property type="term" value="C:EMC complex"/>
    <property type="evidence" value="ECO:0007669"/>
    <property type="project" value="TreeGrafter"/>
</dbReference>
<feature type="region of interest" description="Disordered" evidence="6">
    <location>
        <begin position="203"/>
        <end position="222"/>
    </location>
</feature>
<dbReference type="InterPro" id="IPR039163">
    <property type="entry name" value="EMC7"/>
</dbReference>
<feature type="chain" id="PRO_5020675736" description="ER membrane protein complex subunit 7 beta-sandwich domain-containing protein" evidence="8">
    <location>
        <begin position="21"/>
        <end position="222"/>
    </location>
</feature>
<keyword evidence="3 8" id="KW-0732">Signal</keyword>
<evidence type="ECO:0000256" key="7">
    <source>
        <dbReference type="SAM" id="Phobius"/>
    </source>
</evidence>
<evidence type="ECO:0000256" key="3">
    <source>
        <dbReference type="ARBA" id="ARBA00022729"/>
    </source>
</evidence>
<dbReference type="Proteomes" id="UP000268162">
    <property type="component" value="Unassembled WGS sequence"/>
</dbReference>
<dbReference type="EMBL" id="ML002562">
    <property type="protein sequence ID" value="RKP36985.1"/>
    <property type="molecule type" value="Genomic_DNA"/>
</dbReference>
<evidence type="ECO:0000256" key="5">
    <source>
        <dbReference type="ARBA" id="ARBA00023136"/>
    </source>
</evidence>
<sequence>MRVLPALATLASLLLPTALAFQVEGVLVPSASLPDPLTIGPATRVLVDGGRQSTWLRQDGRFEIFVPVGTWLMEIESKDYIFPKYQIQVSADAEGRESVTTMTLVPGQQWDSTNAKIVKHPLEISPLVKMDFFTPRESFNILSMFASPYMLMMGVTVLMMFVMPKLQAGLDPEGKQELEAETSKMHKQMNSLQTPDFAASLANWMSPAPANPPKSQASSKRK</sequence>
<evidence type="ECO:0000256" key="6">
    <source>
        <dbReference type="SAM" id="MobiDB-lite"/>
    </source>
</evidence>
<feature type="signal peptide" evidence="8">
    <location>
        <begin position="1"/>
        <end position="20"/>
    </location>
</feature>
<accession>A0A4P9ZTX8</accession>
<name>A0A4P9ZTX8_9FUNG</name>
<feature type="transmembrane region" description="Helical" evidence="7">
    <location>
        <begin position="139"/>
        <end position="162"/>
    </location>
</feature>
<protein>
    <recommendedName>
        <fullName evidence="9">ER membrane protein complex subunit 7 beta-sandwich domain-containing protein</fullName>
    </recommendedName>
</protein>
<keyword evidence="11" id="KW-1185">Reference proteome</keyword>
<evidence type="ECO:0000256" key="2">
    <source>
        <dbReference type="ARBA" id="ARBA00022692"/>
    </source>
</evidence>
<feature type="compositionally biased region" description="Basic and acidic residues" evidence="6">
    <location>
        <begin position="173"/>
        <end position="184"/>
    </location>
</feature>
<dbReference type="InterPro" id="IPR019008">
    <property type="entry name" value="Beta_sandwich_EMC7"/>
</dbReference>
<keyword evidence="2 7" id="KW-0812">Transmembrane</keyword>
<feature type="domain" description="ER membrane protein complex subunit 7 beta-sandwich" evidence="9">
    <location>
        <begin position="37"/>
        <end position="152"/>
    </location>
</feature>
<dbReference type="AlphaFoldDB" id="A0A4P9ZTX8"/>
<evidence type="ECO:0000256" key="4">
    <source>
        <dbReference type="ARBA" id="ARBA00022989"/>
    </source>
</evidence>
<gene>
    <name evidence="10" type="ORF">BJ085DRAFT_38699</name>
</gene>
<evidence type="ECO:0000313" key="10">
    <source>
        <dbReference type="EMBL" id="RKP36985.1"/>
    </source>
</evidence>
<dbReference type="OrthoDB" id="27095at2759"/>
<feature type="compositionally biased region" description="Polar residues" evidence="6">
    <location>
        <begin position="213"/>
        <end position="222"/>
    </location>
</feature>
<organism evidence="10 11">
    <name type="scientific">Dimargaris cristalligena</name>
    <dbReference type="NCBI Taxonomy" id="215637"/>
    <lineage>
        <taxon>Eukaryota</taxon>
        <taxon>Fungi</taxon>
        <taxon>Fungi incertae sedis</taxon>
        <taxon>Zoopagomycota</taxon>
        <taxon>Kickxellomycotina</taxon>
        <taxon>Dimargaritomycetes</taxon>
        <taxon>Dimargaritales</taxon>
        <taxon>Dimargaritaceae</taxon>
        <taxon>Dimargaris</taxon>
    </lineage>
</organism>
<proteinExistence type="predicted"/>
<keyword evidence="5 7" id="KW-0472">Membrane</keyword>
<comment type="subcellular location">
    <subcellularLocation>
        <location evidence="1">Membrane</location>
        <topology evidence="1">Single-pass membrane protein</topology>
    </subcellularLocation>
</comment>
<evidence type="ECO:0000256" key="8">
    <source>
        <dbReference type="SAM" id="SignalP"/>
    </source>
</evidence>